<keyword evidence="1" id="KW-0378">Hydrolase</keyword>
<dbReference type="RefSeq" id="WP_115452609.1">
    <property type="nucleotide sequence ID" value="NZ_QNQT01000006.1"/>
</dbReference>
<keyword evidence="2" id="KW-1185">Reference proteome</keyword>
<dbReference type="OrthoDB" id="2706506at2"/>
<name>A0A3D8GNR1_9BACI</name>
<evidence type="ECO:0000313" key="2">
    <source>
        <dbReference type="Proteomes" id="UP000257144"/>
    </source>
</evidence>
<protein>
    <submittedName>
        <fullName evidence="1">Hydrolase</fullName>
    </submittedName>
</protein>
<proteinExistence type="predicted"/>
<sequence>MENDRKTYYIAVESGEISRSETSSTWSFKIMATDEEITELRSLFNQNYANEWKNFIRAHIPFVEYHHDNENNAIDEKLKTIYQAIHRLGDAQAKQHIEEMGILSEDPLA</sequence>
<dbReference type="GO" id="GO:0016787">
    <property type="term" value="F:hydrolase activity"/>
    <property type="evidence" value="ECO:0007669"/>
    <property type="project" value="UniProtKB-KW"/>
</dbReference>
<comment type="caution">
    <text evidence="1">The sequence shown here is derived from an EMBL/GenBank/DDBJ whole genome shotgun (WGS) entry which is preliminary data.</text>
</comment>
<organism evidence="1 2">
    <name type="scientific">Neobacillus piezotolerans</name>
    <dbReference type="NCBI Taxonomy" id="2259171"/>
    <lineage>
        <taxon>Bacteria</taxon>
        <taxon>Bacillati</taxon>
        <taxon>Bacillota</taxon>
        <taxon>Bacilli</taxon>
        <taxon>Bacillales</taxon>
        <taxon>Bacillaceae</taxon>
        <taxon>Neobacillus</taxon>
    </lineage>
</organism>
<evidence type="ECO:0000313" key="1">
    <source>
        <dbReference type="EMBL" id="RDU36120.1"/>
    </source>
</evidence>
<gene>
    <name evidence="1" type="ORF">DRW41_13890</name>
</gene>
<reference evidence="1 2" key="1">
    <citation type="submission" date="2018-07" db="EMBL/GenBank/DDBJ databases">
        <title>Bacillus sp. YLB-04 draft genome sequence.</title>
        <authorList>
            <person name="Yu L."/>
            <person name="Tang X."/>
        </authorList>
    </citation>
    <scope>NUCLEOTIDE SEQUENCE [LARGE SCALE GENOMIC DNA]</scope>
    <source>
        <strain evidence="1 2">YLB-04</strain>
    </source>
</reference>
<accession>A0A3D8GNR1</accession>
<dbReference type="AlphaFoldDB" id="A0A3D8GNR1"/>
<dbReference type="Proteomes" id="UP000257144">
    <property type="component" value="Unassembled WGS sequence"/>
</dbReference>
<dbReference type="EMBL" id="QNQT01000006">
    <property type="protein sequence ID" value="RDU36120.1"/>
    <property type="molecule type" value="Genomic_DNA"/>
</dbReference>